<dbReference type="Proteomes" id="UP000593765">
    <property type="component" value="Chromosome"/>
</dbReference>
<dbReference type="RefSeq" id="WP_206290223.1">
    <property type="nucleotide sequence ID" value="NZ_CP063458.1"/>
</dbReference>
<keyword evidence="1" id="KW-0472">Membrane</keyword>
<feature type="signal peptide" evidence="2">
    <location>
        <begin position="1"/>
        <end position="29"/>
    </location>
</feature>
<dbReference type="EMBL" id="CP063458">
    <property type="protein sequence ID" value="QOV87324.1"/>
    <property type="molecule type" value="Genomic_DNA"/>
</dbReference>
<proteinExistence type="predicted"/>
<keyword evidence="1" id="KW-1133">Transmembrane helix</keyword>
<keyword evidence="1" id="KW-0812">Transmembrane</keyword>
<feature type="transmembrane region" description="Helical" evidence="1">
    <location>
        <begin position="218"/>
        <end position="235"/>
    </location>
</feature>
<protein>
    <recommendedName>
        <fullName evidence="5">DUF4114 domain-containing protein</fullName>
    </recommendedName>
</protein>
<evidence type="ECO:0000313" key="4">
    <source>
        <dbReference type="Proteomes" id="UP000593765"/>
    </source>
</evidence>
<feature type="chain" id="PRO_5034851579" description="DUF4114 domain-containing protein" evidence="2">
    <location>
        <begin position="30"/>
        <end position="245"/>
    </location>
</feature>
<organism evidence="3 4">
    <name type="scientific">Humisphaera borealis</name>
    <dbReference type="NCBI Taxonomy" id="2807512"/>
    <lineage>
        <taxon>Bacteria</taxon>
        <taxon>Pseudomonadati</taxon>
        <taxon>Planctomycetota</taxon>
        <taxon>Phycisphaerae</taxon>
        <taxon>Tepidisphaerales</taxon>
        <taxon>Tepidisphaeraceae</taxon>
        <taxon>Humisphaera</taxon>
    </lineage>
</organism>
<sequence length="245" mass="25715">MFSFLKSFASIRTLGLGAVALLAASNAHAGITIVAPTPHASEATTEQILSHQYGGSFTALGNGFTNGSVTATRIDDLNDVAWKGDLMTLNAIASFSRSQQSVGLLLGKSGGGYEHLFAVNQFGYLPAASTTVDTSGDFFRFVLDNGGTNLRSSSLTTENPFGDQLVTYQIDGLGKGPSRYLLFWEDAPIGNSDQDYNDLIVEASFAGNGGPTAVPLPPAVWGGLIVLGGMAGAMYHKKRKQLQTA</sequence>
<dbReference type="AlphaFoldDB" id="A0A7M2WPY8"/>
<accession>A0A7M2WPY8</accession>
<evidence type="ECO:0000256" key="2">
    <source>
        <dbReference type="SAM" id="SignalP"/>
    </source>
</evidence>
<dbReference type="KEGG" id="hbs:IPV69_13590"/>
<keyword evidence="2" id="KW-0732">Signal</keyword>
<evidence type="ECO:0000256" key="1">
    <source>
        <dbReference type="SAM" id="Phobius"/>
    </source>
</evidence>
<reference evidence="3 4" key="1">
    <citation type="submission" date="2020-10" db="EMBL/GenBank/DDBJ databases">
        <title>Wide distribution of Phycisphaera-like planctomycetes from WD2101 soil group in peatlands and genome analysis of the first cultivated representative.</title>
        <authorList>
            <person name="Dedysh S.N."/>
            <person name="Beletsky A.V."/>
            <person name="Ivanova A."/>
            <person name="Kulichevskaya I.S."/>
            <person name="Suzina N.E."/>
            <person name="Philippov D.A."/>
            <person name="Rakitin A.L."/>
            <person name="Mardanov A.V."/>
            <person name="Ravin N.V."/>
        </authorList>
    </citation>
    <scope>NUCLEOTIDE SEQUENCE [LARGE SCALE GENOMIC DNA]</scope>
    <source>
        <strain evidence="3 4">M1803</strain>
    </source>
</reference>
<evidence type="ECO:0008006" key="5">
    <source>
        <dbReference type="Google" id="ProtNLM"/>
    </source>
</evidence>
<evidence type="ECO:0000313" key="3">
    <source>
        <dbReference type="EMBL" id="QOV87324.1"/>
    </source>
</evidence>
<keyword evidence="4" id="KW-1185">Reference proteome</keyword>
<gene>
    <name evidence="3" type="ORF">IPV69_13590</name>
</gene>
<name>A0A7M2WPY8_9BACT</name>